<dbReference type="Proteomes" id="UP000824236">
    <property type="component" value="Unassembled WGS sequence"/>
</dbReference>
<reference evidence="1" key="1">
    <citation type="journal article" date="2021" name="PeerJ">
        <title>Extensive microbial diversity within the chicken gut microbiome revealed by metagenomics and culture.</title>
        <authorList>
            <person name="Gilroy R."/>
            <person name="Ravi A."/>
            <person name="Getino M."/>
            <person name="Pursley I."/>
            <person name="Horton D.L."/>
            <person name="Alikhan N.F."/>
            <person name="Baker D."/>
            <person name="Gharbi K."/>
            <person name="Hall N."/>
            <person name="Watson M."/>
            <person name="Adriaenssens E.M."/>
            <person name="Foster-Nyarko E."/>
            <person name="Jarju S."/>
            <person name="Secka A."/>
            <person name="Antonio M."/>
            <person name="Oren A."/>
            <person name="Chaudhuri R.R."/>
            <person name="La Ragione R."/>
            <person name="Hildebrand F."/>
            <person name="Pallen M.J."/>
        </authorList>
    </citation>
    <scope>NUCLEOTIDE SEQUENCE</scope>
    <source>
        <strain evidence="1">B3-3758</strain>
    </source>
</reference>
<dbReference type="AlphaFoldDB" id="A0A9E2NN28"/>
<gene>
    <name evidence="1" type="ORF">H9791_03550</name>
</gene>
<dbReference type="EMBL" id="JAHLFO010000040">
    <property type="protein sequence ID" value="MBU3813569.1"/>
    <property type="molecule type" value="Genomic_DNA"/>
</dbReference>
<comment type="caution">
    <text evidence="1">The sequence shown here is derived from an EMBL/GenBank/DDBJ whole genome shotgun (WGS) entry which is preliminary data.</text>
</comment>
<evidence type="ECO:0000313" key="1">
    <source>
        <dbReference type="EMBL" id="MBU3813569.1"/>
    </source>
</evidence>
<organism evidence="1 2">
    <name type="scientific">Candidatus Bacteroides intestinipullorum</name>
    <dbReference type="NCBI Taxonomy" id="2838471"/>
    <lineage>
        <taxon>Bacteria</taxon>
        <taxon>Pseudomonadati</taxon>
        <taxon>Bacteroidota</taxon>
        <taxon>Bacteroidia</taxon>
        <taxon>Bacteroidales</taxon>
        <taxon>Bacteroidaceae</taxon>
        <taxon>Bacteroides</taxon>
    </lineage>
</organism>
<evidence type="ECO:0000313" key="2">
    <source>
        <dbReference type="Proteomes" id="UP000824236"/>
    </source>
</evidence>
<reference evidence="1" key="2">
    <citation type="submission" date="2021-04" db="EMBL/GenBank/DDBJ databases">
        <authorList>
            <person name="Gilroy R."/>
        </authorList>
    </citation>
    <scope>NUCLEOTIDE SEQUENCE</scope>
    <source>
        <strain evidence="1">B3-3758</strain>
    </source>
</reference>
<proteinExistence type="predicted"/>
<sequence length="165" mass="17501">MGFIGGIIGGVTSAAAGIASGIAGRKAAKRNEAILNQAQDRAQDWYDQEYYSDFTQRSDAQAALNSAREILDERYKRTQGSAAVTGATDESVAQQKAANNQVIADVTSNIAERADAYKEQVRSNYENQLSAIDEARMGINNQRAQNVATAAQGVAKAGQSLSGIL</sequence>
<protein>
    <submittedName>
        <fullName evidence="1">Uncharacterized protein</fullName>
    </submittedName>
</protein>
<accession>A0A9E2NN28</accession>
<name>A0A9E2NN28_9BACE</name>